<dbReference type="CDD" id="cd00009">
    <property type="entry name" value="AAA"/>
    <property type="match status" value="1"/>
</dbReference>
<dbReference type="InterPro" id="IPR024096">
    <property type="entry name" value="NO_sig/Golgi_transp_ligand-bd"/>
</dbReference>
<reference evidence="7" key="1">
    <citation type="submission" date="2016-10" db="EMBL/GenBank/DDBJ databases">
        <title>Sequence of Gallionella enrichment culture.</title>
        <authorList>
            <person name="Poehlein A."/>
            <person name="Muehling M."/>
            <person name="Daniel R."/>
        </authorList>
    </citation>
    <scope>NUCLEOTIDE SEQUENCE</scope>
</reference>
<dbReference type="InterPro" id="IPR002197">
    <property type="entry name" value="HTH_Fis"/>
</dbReference>
<dbReference type="InterPro" id="IPR009057">
    <property type="entry name" value="Homeodomain-like_sf"/>
</dbReference>
<dbReference type="Pfam" id="PF02830">
    <property type="entry name" value="V4R"/>
    <property type="match status" value="1"/>
</dbReference>
<dbReference type="Gene3D" id="3.30.1380.20">
    <property type="entry name" value="Trafficking protein particle complex subunit 3"/>
    <property type="match status" value="1"/>
</dbReference>
<dbReference type="SMART" id="SM00989">
    <property type="entry name" value="V4R"/>
    <property type="match status" value="1"/>
</dbReference>
<dbReference type="InterPro" id="IPR003593">
    <property type="entry name" value="AAA+_ATPase"/>
</dbReference>
<dbReference type="Pfam" id="PF02954">
    <property type="entry name" value="HTH_8"/>
    <property type="match status" value="1"/>
</dbReference>
<dbReference type="InterPro" id="IPR058031">
    <property type="entry name" value="AAA_lid_NorR"/>
</dbReference>
<dbReference type="Gene3D" id="3.40.50.300">
    <property type="entry name" value="P-loop containing nucleotide triphosphate hydrolases"/>
    <property type="match status" value="1"/>
</dbReference>
<dbReference type="Pfam" id="PF00158">
    <property type="entry name" value="Sigma54_activat"/>
    <property type="match status" value="1"/>
</dbReference>
<dbReference type="GO" id="GO:0006355">
    <property type="term" value="P:regulation of DNA-templated transcription"/>
    <property type="evidence" value="ECO:0007669"/>
    <property type="project" value="InterPro"/>
</dbReference>
<dbReference type="GO" id="GO:0005524">
    <property type="term" value="F:ATP binding"/>
    <property type="evidence" value="ECO:0007669"/>
    <property type="project" value="UniProtKB-KW"/>
</dbReference>
<evidence type="ECO:0000256" key="1">
    <source>
        <dbReference type="ARBA" id="ARBA00022741"/>
    </source>
</evidence>
<dbReference type="InterPro" id="IPR002078">
    <property type="entry name" value="Sigma_54_int"/>
</dbReference>
<keyword evidence="5" id="KW-0804">Transcription</keyword>
<keyword evidence="2" id="KW-0067">ATP-binding</keyword>
<dbReference type="InterPro" id="IPR010523">
    <property type="entry name" value="XylR_N"/>
</dbReference>
<dbReference type="PANTHER" id="PTHR32071">
    <property type="entry name" value="TRANSCRIPTIONAL REGULATORY PROTEIN"/>
    <property type="match status" value="1"/>
</dbReference>
<dbReference type="Gene3D" id="1.10.10.60">
    <property type="entry name" value="Homeodomain-like"/>
    <property type="match status" value="1"/>
</dbReference>
<dbReference type="AlphaFoldDB" id="A0A1J5RKP5"/>
<dbReference type="InterPro" id="IPR004096">
    <property type="entry name" value="V4R"/>
</dbReference>
<evidence type="ECO:0000256" key="2">
    <source>
        <dbReference type="ARBA" id="ARBA00022840"/>
    </source>
</evidence>
<dbReference type="FunFam" id="3.40.50.300:FF:000006">
    <property type="entry name" value="DNA-binding transcriptional regulator NtrC"/>
    <property type="match status" value="1"/>
</dbReference>
<dbReference type="PROSITE" id="PS00676">
    <property type="entry name" value="SIGMA54_INTERACT_2"/>
    <property type="match status" value="1"/>
</dbReference>
<dbReference type="PROSITE" id="PS50045">
    <property type="entry name" value="SIGMA54_INTERACT_4"/>
    <property type="match status" value="1"/>
</dbReference>
<feature type="domain" description="Sigma-54 factor interaction" evidence="6">
    <location>
        <begin position="270"/>
        <end position="499"/>
    </location>
</feature>
<organism evidence="7">
    <name type="scientific">mine drainage metagenome</name>
    <dbReference type="NCBI Taxonomy" id="410659"/>
    <lineage>
        <taxon>unclassified sequences</taxon>
        <taxon>metagenomes</taxon>
        <taxon>ecological metagenomes</taxon>
    </lineage>
</organism>
<keyword evidence="4" id="KW-0238">DNA-binding</keyword>
<keyword evidence="1" id="KW-0547">Nucleotide-binding</keyword>
<dbReference type="InterPro" id="IPR025944">
    <property type="entry name" value="Sigma_54_int_dom_CS"/>
</dbReference>
<dbReference type="InterPro" id="IPR025943">
    <property type="entry name" value="Sigma_54_int_dom_ATP-bd_2"/>
</dbReference>
<evidence type="ECO:0000256" key="3">
    <source>
        <dbReference type="ARBA" id="ARBA00023015"/>
    </source>
</evidence>
<dbReference type="GO" id="GO:0043565">
    <property type="term" value="F:sequence-specific DNA binding"/>
    <property type="evidence" value="ECO:0007669"/>
    <property type="project" value="InterPro"/>
</dbReference>
<sequence>MPEFALKSVHLTSINARTIYGAYKQRFGGEGQMTKLRSIGRTVAEALGDDLRARVHFCPETGQIWLHEHRMLLVHAEAQASLRKELIDTLGMKRAQGLFTRMGYASGVRDAELVRMRSPAAGDIDIFMTGPQLHTLEGMVKVTPLRLELDRAAGKFYGEFLWENSWEGQWHKHYYGLHSEPVCWSQIGYACGYTSTFMGRAILYKEVECIGMGDNNCRIIGKPVEEWEDAAEYTRFFDRESIADQLIDLQTQVVELRSSIGEKENLPADMVGNSPGFRAAYGLLKQAADSQIAVLLLGETGVGKELFARALHERSSRRKRAFVAINCAAIPLELMESELFGVEKGAYTGAQVSRPGRFERADGGTLFLDEIGDLPLSAQAKLLRVLQEGEIERLGDDKTRKVDVRLVAATNGDLKQLVKEGRFRPDLYYRLNAYQINIPPLRERKEDVGLLARSFLEKYTATNGKKLRGFTDKAKRALLSYFWPGNIRELQNIIERGVILAPNGTRIEVNHLFSSYAEEAPREFGLDSHGALGENSGGSARTLCEAVFNGIMTLDEVEGMLLETAVDKARGNLSSAARMLGLTRPQLAYRLKRRHEGEGTRAAGGERAAQA</sequence>
<accession>A0A1J5RKP5</accession>
<evidence type="ECO:0000256" key="4">
    <source>
        <dbReference type="ARBA" id="ARBA00023125"/>
    </source>
</evidence>
<dbReference type="SUPFAM" id="SSF52540">
    <property type="entry name" value="P-loop containing nucleoside triphosphate hydrolases"/>
    <property type="match status" value="1"/>
</dbReference>
<dbReference type="Pfam" id="PF25601">
    <property type="entry name" value="AAA_lid_14"/>
    <property type="match status" value="1"/>
</dbReference>
<evidence type="ECO:0000259" key="6">
    <source>
        <dbReference type="PROSITE" id="PS50045"/>
    </source>
</evidence>
<dbReference type="PROSITE" id="PS00675">
    <property type="entry name" value="SIGMA54_INTERACT_1"/>
    <property type="match status" value="1"/>
</dbReference>
<proteinExistence type="predicted"/>
<dbReference type="Pfam" id="PF06505">
    <property type="entry name" value="XylR_N"/>
    <property type="match status" value="1"/>
</dbReference>
<comment type="caution">
    <text evidence="7">The sequence shown here is derived from an EMBL/GenBank/DDBJ whole genome shotgun (WGS) entry which is preliminary data.</text>
</comment>
<dbReference type="PROSITE" id="PS00688">
    <property type="entry name" value="SIGMA54_INTERACT_3"/>
    <property type="match status" value="1"/>
</dbReference>
<dbReference type="Gene3D" id="1.10.8.60">
    <property type="match status" value="1"/>
</dbReference>
<dbReference type="PRINTS" id="PR01590">
    <property type="entry name" value="HTHFIS"/>
</dbReference>
<dbReference type="InterPro" id="IPR027417">
    <property type="entry name" value="P-loop_NTPase"/>
</dbReference>
<evidence type="ECO:0000256" key="5">
    <source>
        <dbReference type="ARBA" id="ARBA00023163"/>
    </source>
</evidence>
<protein>
    <submittedName>
        <fullName evidence="7">Nif-specific regulatory protein</fullName>
    </submittedName>
</protein>
<evidence type="ECO:0000313" key="7">
    <source>
        <dbReference type="EMBL" id="OIQ96760.1"/>
    </source>
</evidence>
<gene>
    <name evidence="7" type="primary">nifA_7</name>
    <name evidence="7" type="ORF">GALL_212210</name>
</gene>
<dbReference type="InterPro" id="IPR025662">
    <property type="entry name" value="Sigma_54_int_dom_ATP-bd_1"/>
</dbReference>
<dbReference type="EMBL" id="MLJW01000143">
    <property type="protein sequence ID" value="OIQ96760.1"/>
    <property type="molecule type" value="Genomic_DNA"/>
</dbReference>
<dbReference type="SUPFAM" id="SSF46689">
    <property type="entry name" value="Homeodomain-like"/>
    <property type="match status" value="1"/>
</dbReference>
<name>A0A1J5RKP5_9ZZZZ</name>
<dbReference type="SMART" id="SM00382">
    <property type="entry name" value="AAA"/>
    <property type="match status" value="1"/>
</dbReference>
<keyword evidence="3" id="KW-0805">Transcription regulation</keyword>
<dbReference type="SUPFAM" id="SSF111126">
    <property type="entry name" value="Ligand-binding domain in the NO signalling and Golgi transport"/>
    <property type="match status" value="1"/>
</dbReference>